<sequence>MKRIALLVAAALLVSVVFATGAFAEKKPEYTLKLGHLANTEHTWHKGSLKFAELVEQKTDGRVKVQVFPNEQLGKEMEVIGNIQSGIVDMLITGESMMNWAPLCGLIAVPYMIRDSAHMEKIVEGEVGQAIEKEVIEKVRLRPVSWFERGARNLTSNREIRKPEDLNGLKVRVPNVPLFVATWEALGAKPTPMAFSEVFTSLQQGIIDGQENPYDLIKSASFFEVQKFVNMTEHVRGWIYLVIGEDRFQSMPKDIQAAVLEAGKEAQAYERQLFRAEQDQLVQDLKDKGMTFVEVDKAAFMKVAEPAVLKFLSPELQEMYKKIVAIQ</sequence>
<evidence type="ECO:0000256" key="4">
    <source>
        <dbReference type="ARBA" id="ARBA00022729"/>
    </source>
</evidence>
<keyword evidence="4 5" id="KW-0732">Signal</keyword>
<dbReference type="EMBL" id="SORI01000002">
    <property type="protein sequence ID" value="TDY63283.1"/>
    <property type="molecule type" value="Genomic_DNA"/>
</dbReference>
<dbReference type="Gene3D" id="3.40.190.170">
    <property type="entry name" value="Bacterial extracellular solute-binding protein, family 7"/>
    <property type="match status" value="1"/>
</dbReference>
<dbReference type="PANTHER" id="PTHR33376">
    <property type="match status" value="1"/>
</dbReference>
<dbReference type="RefSeq" id="WP_133956292.1">
    <property type="nucleotide sequence ID" value="NZ_SORI01000002.1"/>
</dbReference>
<dbReference type="PIRSF" id="PIRSF006470">
    <property type="entry name" value="DctB"/>
    <property type="match status" value="1"/>
</dbReference>
<feature type="signal peptide" evidence="5">
    <location>
        <begin position="1"/>
        <end position="24"/>
    </location>
</feature>
<accession>A0A4R8MC14</accession>
<organism evidence="6 7">
    <name type="scientific">Aminivibrio pyruvatiphilus</name>
    <dbReference type="NCBI Taxonomy" id="1005740"/>
    <lineage>
        <taxon>Bacteria</taxon>
        <taxon>Thermotogati</taxon>
        <taxon>Synergistota</taxon>
        <taxon>Synergistia</taxon>
        <taxon>Synergistales</taxon>
        <taxon>Aminobacteriaceae</taxon>
        <taxon>Aminivibrio</taxon>
    </lineage>
</organism>
<comment type="similarity">
    <text evidence="2">Belongs to the bacterial solute-binding protein 7 family.</text>
</comment>
<dbReference type="InterPro" id="IPR004682">
    <property type="entry name" value="TRAP_DctP"/>
</dbReference>
<reference evidence="6 7" key="1">
    <citation type="submission" date="2019-03" db="EMBL/GenBank/DDBJ databases">
        <title>Genomic Encyclopedia of Type Strains, Phase IV (KMG-IV): sequencing the most valuable type-strain genomes for metagenomic binning, comparative biology and taxonomic classification.</title>
        <authorList>
            <person name="Goeker M."/>
        </authorList>
    </citation>
    <scope>NUCLEOTIDE SEQUENCE [LARGE SCALE GENOMIC DNA]</scope>
    <source>
        <strain evidence="6 7">DSM 25964</strain>
    </source>
</reference>
<dbReference type="Proteomes" id="UP000295066">
    <property type="component" value="Unassembled WGS sequence"/>
</dbReference>
<dbReference type="NCBIfam" id="TIGR00787">
    <property type="entry name" value="dctP"/>
    <property type="match status" value="1"/>
</dbReference>
<dbReference type="AlphaFoldDB" id="A0A4R8MC14"/>
<dbReference type="InterPro" id="IPR038404">
    <property type="entry name" value="TRAP_DctP_sf"/>
</dbReference>
<keyword evidence="7" id="KW-1185">Reference proteome</keyword>
<evidence type="ECO:0000256" key="1">
    <source>
        <dbReference type="ARBA" id="ARBA00004196"/>
    </source>
</evidence>
<comment type="caution">
    <text evidence="6">The sequence shown here is derived from an EMBL/GenBank/DDBJ whole genome shotgun (WGS) entry which is preliminary data.</text>
</comment>
<dbReference type="NCBIfam" id="NF037995">
    <property type="entry name" value="TRAP_S1"/>
    <property type="match status" value="1"/>
</dbReference>
<comment type="subcellular location">
    <subcellularLocation>
        <location evidence="1">Cell envelope</location>
    </subcellularLocation>
</comment>
<evidence type="ECO:0000256" key="2">
    <source>
        <dbReference type="ARBA" id="ARBA00009023"/>
    </source>
</evidence>
<dbReference type="CDD" id="cd13603">
    <property type="entry name" value="PBP2_TRAP_Siap_TeaA_like"/>
    <property type="match status" value="1"/>
</dbReference>
<dbReference type="Pfam" id="PF03480">
    <property type="entry name" value="DctP"/>
    <property type="match status" value="1"/>
</dbReference>
<gene>
    <name evidence="6" type="ORF">C8D99_102264</name>
</gene>
<evidence type="ECO:0000256" key="3">
    <source>
        <dbReference type="ARBA" id="ARBA00022448"/>
    </source>
</evidence>
<keyword evidence="6" id="KW-0675">Receptor</keyword>
<proteinExistence type="inferred from homology"/>
<evidence type="ECO:0000313" key="7">
    <source>
        <dbReference type="Proteomes" id="UP000295066"/>
    </source>
</evidence>
<feature type="chain" id="PRO_5020910358" evidence="5">
    <location>
        <begin position="25"/>
        <end position="327"/>
    </location>
</feature>
<dbReference type="GO" id="GO:0030288">
    <property type="term" value="C:outer membrane-bounded periplasmic space"/>
    <property type="evidence" value="ECO:0007669"/>
    <property type="project" value="InterPro"/>
</dbReference>
<dbReference type="PANTHER" id="PTHR33376:SF4">
    <property type="entry name" value="SIALIC ACID-BINDING PERIPLASMIC PROTEIN SIAP"/>
    <property type="match status" value="1"/>
</dbReference>
<keyword evidence="3" id="KW-0813">Transport</keyword>
<dbReference type="GO" id="GO:0055085">
    <property type="term" value="P:transmembrane transport"/>
    <property type="evidence" value="ECO:0007669"/>
    <property type="project" value="InterPro"/>
</dbReference>
<dbReference type="OrthoDB" id="9776801at2"/>
<evidence type="ECO:0000256" key="5">
    <source>
        <dbReference type="SAM" id="SignalP"/>
    </source>
</evidence>
<protein>
    <submittedName>
        <fullName evidence="6">Tripartite ATP-independent transporter DctP family solute receptor</fullName>
    </submittedName>
</protein>
<evidence type="ECO:0000313" key="6">
    <source>
        <dbReference type="EMBL" id="TDY63283.1"/>
    </source>
</evidence>
<name>A0A4R8MC14_9BACT</name>
<dbReference type="InterPro" id="IPR018389">
    <property type="entry name" value="DctP_fam"/>
</dbReference>